<proteinExistence type="predicted"/>
<dbReference type="EMBL" id="CVQH01024945">
    <property type="protein sequence ID" value="CRK37729.1"/>
    <property type="molecule type" value="Genomic_DNA"/>
</dbReference>
<evidence type="ECO:0000313" key="3">
    <source>
        <dbReference type="Proteomes" id="UP000044602"/>
    </source>
</evidence>
<dbReference type="AlphaFoldDB" id="A0A0G4MU35"/>
<protein>
    <submittedName>
        <fullName evidence="2">Uncharacterized protein</fullName>
    </submittedName>
</protein>
<sequence length="94" mass="10625">ERGVRQPDAVDQHGRQDWHGRHDGAAGGRQCQRPDGRPRRALRAAEVEERARHLHQGPRDGGAAHLGCGRALHRRQGRRRRRDRGREAGRPRGA</sequence>
<dbReference type="Proteomes" id="UP000044602">
    <property type="component" value="Unassembled WGS sequence"/>
</dbReference>
<reference evidence="2 3" key="1">
    <citation type="submission" date="2015-05" db="EMBL/GenBank/DDBJ databases">
        <authorList>
            <person name="Wang D.B."/>
            <person name="Wang M."/>
        </authorList>
    </citation>
    <scope>NUCLEOTIDE SEQUENCE [LARGE SCALE GENOMIC DNA]</scope>
    <source>
        <strain evidence="2">VL1</strain>
    </source>
</reference>
<feature type="region of interest" description="Disordered" evidence="1">
    <location>
        <begin position="1"/>
        <end position="94"/>
    </location>
</feature>
<feature type="non-terminal residue" evidence="2">
    <location>
        <position position="1"/>
    </location>
</feature>
<feature type="compositionally biased region" description="Basic and acidic residues" evidence="1">
    <location>
        <begin position="32"/>
        <end position="51"/>
    </location>
</feature>
<evidence type="ECO:0000256" key="1">
    <source>
        <dbReference type="SAM" id="MobiDB-lite"/>
    </source>
</evidence>
<gene>
    <name evidence="2" type="ORF">BN1708_020354</name>
</gene>
<feature type="non-terminal residue" evidence="2">
    <location>
        <position position="94"/>
    </location>
</feature>
<feature type="compositionally biased region" description="Basic and acidic residues" evidence="1">
    <location>
        <begin position="1"/>
        <end position="24"/>
    </location>
</feature>
<name>A0A0G4MU35_VERLO</name>
<evidence type="ECO:0000313" key="2">
    <source>
        <dbReference type="EMBL" id="CRK37729.1"/>
    </source>
</evidence>
<organism evidence="2 3">
    <name type="scientific">Verticillium longisporum</name>
    <name type="common">Verticillium dahliae var. longisporum</name>
    <dbReference type="NCBI Taxonomy" id="100787"/>
    <lineage>
        <taxon>Eukaryota</taxon>
        <taxon>Fungi</taxon>
        <taxon>Dikarya</taxon>
        <taxon>Ascomycota</taxon>
        <taxon>Pezizomycotina</taxon>
        <taxon>Sordariomycetes</taxon>
        <taxon>Hypocreomycetidae</taxon>
        <taxon>Glomerellales</taxon>
        <taxon>Plectosphaerellaceae</taxon>
        <taxon>Verticillium</taxon>
    </lineage>
</organism>
<keyword evidence="3" id="KW-1185">Reference proteome</keyword>
<feature type="compositionally biased region" description="Basic and acidic residues" evidence="1">
    <location>
        <begin position="84"/>
        <end position="94"/>
    </location>
</feature>
<accession>A0A0G4MU35</accession>
<feature type="compositionally biased region" description="Basic residues" evidence="1">
    <location>
        <begin position="71"/>
        <end position="83"/>
    </location>
</feature>